<comment type="caution">
    <text evidence="8">The sequence shown here is derived from an EMBL/GenBank/DDBJ whole genome shotgun (WGS) entry which is preliminary data.</text>
</comment>
<evidence type="ECO:0000256" key="2">
    <source>
        <dbReference type="ARBA" id="ARBA00022771"/>
    </source>
</evidence>
<dbReference type="EMBL" id="QGMG01000785">
    <property type="protein sequence ID" value="TVY51559.1"/>
    <property type="molecule type" value="Genomic_DNA"/>
</dbReference>
<evidence type="ECO:0000259" key="7">
    <source>
        <dbReference type="PROSITE" id="PS51039"/>
    </source>
</evidence>
<dbReference type="OrthoDB" id="428577at2759"/>
<keyword evidence="3" id="KW-0862">Zinc</keyword>
<dbReference type="InterPro" id="IPR019956">
    <property type="entry name" value="Ubiquitin_dom"/>
</dbReference>
<dbReference type="GO" id="GO:0008270">
    <property type="term" value="F:zinc ion binding"/>
    <property type="evidence" value="ECO:0007669"/>
    <property type="project" value="UniProtKB-KW"/>
</dbReference>
<dbReference type="Pfam" id="PF00240">
    <property type="entry name" value="ubiquitin"/>
    <property type="match status" value="1"/>
</dbReference>
<evidence type="ECO:0000256" key="3">
    <source>
        <dbReference type="ARBA" id="ARBA00022833"/>
    </source>
</evidence>
<dbReference type="Pfam" id="PF01428">
    <property type="entry name" value="zf-AN1"/>
    <property type="match status" value="1"/>
</dbReference>
<evidence type="ECO:0000313" key="9">
    <source>
        <dbReference type="Proteomes" id="UP000481288"/>
    </source>
</evidence>
<keyword evidence="1" id="KW-0479">Metal-binding</keyword>
<keyword evidence="9" id="KW-1185">Reference proteome</keyword>
<dbReference type="InterPro" id="IPR050158">
    <property type="entry name" value="Ubiquitin_ubiquitin-like"/>
</dbReference>
<feature type="compositionally biased region" description="Low complexity" evidence="5">
    <location>
        <begin position="1"/>
        <end position="16"/>
    </location>
</feature>
<name>A0A7D8Z3R8_9HELO</name>
<proteinExistence type="predicted"/>
<accession>A0A7D8Z3R8</accession>
<keyword evidence="2 4" id="KW-0863">Zinc-finger</keyword>
<organism evidence="8 9">
    <name type="scientific">Lachnellula cervina</name>
    <dbReference type="NCBI Taxonomy" id="1316786"/>
    <lineage>
        <taxon>Eukaryota</taxon>
        <taxon>Fungi</taxon>
        <taxon>Dikarya</taxon>
        <taxon>Ascomycota</taxon>
        <taxon>Pezizomycotina</taxon>
        <taxon>Leotiomycetes</taxon>
        <taxon>Helotiales</taxon>
        <taxon>Lachnaceae</taxon>
        <taxon>Lachnellula</taxon>
    </lineage>
</organism>
<feature type="compositionally biased region" description="Polar residues" evidence="5">
    <location>
        <begin position="26"/>
        <end position="43"/>
    </location>
</feature>
<feature type="domain" description="Ubiquitin-like" evidence="6">
    <location>
        <begin position="19"/>
        <end position="111"/>
    </location>
</feature>
<sequence length="183" mass="19863">MHSSPASSRSASPEPSDTMQIFVKNVSGNSKPSSTSSQHSLTTPPAIAMTVPSSLTIQNLTTLLSVRTSLPESDLRLVHAGKHLSSSDATLSDYHISRESTLHLALPLRGGMPPKKIKCTYKDCREGAQRIIGDCGFCNGHYCGKHRLLEDHKCDGLEDCKKESHDRNAAQLNAERTQVIKGI</sequence>
<dbReference type="InterPro" id="IPR000626">
    <property type="entry name" value="Ubiquitin-like_dom"/>
</dbReference>
<dbReference type="SUPFAM" id="SSF54236">
    <property type="entry name" value="Ubiquitin-like"/>
    <property type="match status" value="1"/>
</dbReference>
<gene>
    <name evidence="8" type="primary">TMC1</name>
    <name evidence="8" type="ORF">LCER1_G006865</name>
</gene>
<dbReference type="PANTHER" id="PTHR10666">
    <property type="entry name" value="UBIQUITIN"/>
    <property type="match status" value="1"/>
</dbReference>
<evidence type="ECO:0000256" key="1">
    <source>
        <dbReference type="ARBA" id="ARBA00022723"/>
    </source>
</evidence>
<feature type="region of interest" description="Disordered" evidence="5">
    <location>
        <begin position="1"/>
        <end position="44"/>
    </location>
</feature>
<dbReference type="SMART" id="SM00154">
    <property type="entry name" value="ZnF_AN1"/>
    <property type="match status" value="1"/>
</dbReference>
<dbReference type="InterPro" id="IPR029071">
    <property type="entry name" value="Ubiquitin-like_domsf"/>
</dbReference>
<dbReference type="SMART" id="SM00213">
    <property type="entry name" value="UBQ"/>
    <property type="match status" value="1"/>
</dbReference>
<dbReference type="Proteomes" id="UP000481288">
    <property type="component" value="Unassembled WGS sequence"/>
</dbReference>
<protein>
    <submittedName>
        <fullName evidence="8">AN1-type zinc finger protein TMC1</fullName>
    </submittedName>
</protein>
<dbReference type="PROSITE" id="PS51039">
    <property type="entry name" value="ZF_AN1"/>
    <property type="match status" value="1"/>
</dbReference>
<dbReference type="SUPFAM" id="SSF118310">
    <property type="entry name" value="AN1-like Zinc finger"/>
    <property type="match status" value="1"/>
</dbReference>
<evidence type="ECO:0000313" key="8">
    <source>
        <dbReference type="EMBL" id="TVY51559.1"/>
    </source>
</evidence>
<dbReference type="PROSITE" id="PS50053">
    <property type="entry name" value="UBIQUITIN_2"/>
    <property type="match status" value="1"/>
</dbReference>
<dbReference type="Gene3D" id="4.10.1110.10">
    <property type="entry name" value="AN1-like Zinc finger"/>
    <property type="match status" value="1"/>
</dbReference>
<dbReference type="InterPro" id="IPR000058">
    <property type="entry name" value="Znf_AN1"/>
</dbReference>
<dbReference type="InterPro" id="IPR035896">
    <property type="entry name" value="AN1-like_Znf"/>
</dbReference>
<feature type="domain" description="AN1-type" evidence="7">
    <location>
        <begin position="113"/>
        <end position="162"/>
    </location>
</feature>
<evidence type="ECO:0000259" key="6">
    <source>
        <dbReference type="PROSITE" id="PS50053"/>
    </source>
</evidence>
<evidence type="ECO:0000256" key="4">
    <source>
        <dbReference type="PROSITE-ProRule" id="PRU00449"/>
    </source>
</evidence>
<dbReference type="Gene3D" id="3.10.20.90">
    <property type="entry name" value="Phosphatidylinositol 3-kinase Catalytic Subunit, Chain A, domain 1"/>
    <property type="match status" value="1"/>
</dbReference>
<dbReference type="PRINTS" id="PR00348">
    <property type="entry name" value="UBIQUITIN"/>
</dbReference>
<evidence type="ECO:0000256" key="5">
    <source>
        <dbReference type="SAM" id="MobiDB-lite"/>
    </source>
</evidence>
<dbReference type="AlphaFoldDB" id="A0A7D8Z3R8"/>
<reference evidence="8 9" key="1">
    <citation type="submission" date="2018-05" db="EMBL/GenBank/DDBJ databases">
        <title>Whole genome sequencing for identification of molecular markers to develop diagnostic detection tools for the regulated plant pathogen Lachnellula willkommii.</title>
        <authorList>
            <person name="Giroux E."/>
            <person name="Bilodeau G."/>
        </authorList>
    </citation>
    <scope>NUCLEOTIDE SEQUENCE [LARGE SCALE GENOMIC DNA]</scope>
    <source>
        <strain evidence="8 9">CBS 625.97</strain>
    </source>
</reference>